<feature type="domain" description="Type I restriction modification DNA specificity" evidence="4">
    <location>
        <begin position="260"/>
        <end position="415"/>
    </location>
</feature>
<dbReference type="EMBL" id="CP031976">
    <property type="protein sequence ID" value="QHI11979.1"/>
    <property type="molecule type" value="Genomic_DNA"/>
</dbReference>
<keyword evidence="2" id="KW-0680">Restriction system</keyword>
<dbReference type="REBASE" id="358323">
    <property type="entry name" value="S.AhaAN43ORF535P"/>
</dbReference>
<keyword evidence="3" id="KW-0238">DNA-binding</keyword>
<dbReference type="InterPro" id="IPR052021">
    <property type="entry name" value="Type-I_RS_S_subunit"/>
</dbReference>
<name>A0A857IFV9_ACIHA</name>
<keyword evidence="5" id="KW-0378">Hydrolase</keyword>
<dbReference type="GO" id="GO:0003677">
    <property type="term" value="F:DNA binding"/>
    <property type="evidence" value="ECO:0007669"/>
    <property type="project" value="UniProtKB-KW"/>
</dbReference>
<reference evidence="5 6" key="1">
    <citation type="submission" date="2018-08" db="EMBL/GenBank/DDBJ databases">
        <title>Analysis of the genomic diversity of Mexican Acinetobacter haemolyticus clinical isolates.</title>
        <authorList>
            <person name="Castro-Jaimes S."/>
            <person name="Cevallos M.A."/>
        </authorList>
    </citation>
    <scope>NUCLEOTIDE SEQUENCE [LARGE SCALE GENOMIC DNA]</scope>
    <source>
        <strain evidence="5 6">AN43</strain>
    </source>
</reference>
<keyword evidence="5" id="KW-0255">Endonuclease</keyword>
<evidence type="ECO:0000256" key="2">
    <source>
        <dbReference type="ARBA" id="ARBA00022747"/>
    </source>
</evidence>
<organism evidence="5 6">
    <name type="scientific">Acinetobacter haemolyticus</name>
    <dbReference type="NCBI Taxonomy" id="29430"/>
    <lineage>
        <taxon>Bacteria</taxon>
        <taxon>Pseudomonadati</taxon>
        <taxon>Pseudomonadota</taxon>
        <taxon>Gammaproteobacteria</taxon>
        <taxon>Moraxellales</taxon>
        <taxon>Moraxellaceae</taxon>
        <taxon>Acinetobacter</taxon>
    </lineage>
</organism>
<dbReference type="Gene3D" id="1.10.287.1120">
    <property type="entry name" value="Bipartite methylase S protein"/>
    <property type="match status" value="1"/>
</dbReference>
<sequence length="438" mass="49840">MEFKQYPSYKNSGVEWLGDVPDEWDIYPFWHLFNRKEITNKTQEQLLSVYLDRGVILHSEGGGMVHKPADNLEKYQLVEVNDFVMNNQQAWRGSVGVSPYKGIVSPAYLIFSFNKKICAPKFFKYFLRDKGVVDQFMIASMSVGTIQRQVKWHLLKTIQLSIPSLIEQNTIANFLDTETARIDNLISKQEKLIELLEEQRKSIISHAVTKGLNPNAPMKDSGVEWLGDVPEHWMTPSSKHLLEIPITDGPHETPNFVDDGVPFISAEAISKGKIDFDKKRGYITPELNAIYSKKYSPKIEDIYMVKSGATTGKVAMVETTEEFNIWSPLAVFRCNKNKVLPKFLLAVFNSSHFYDALVLNWSYGTQQNIGMGVLSNIEIPCPPLKEQAEIIQHLDAQNTKFDKLISTQSQLIEKLKEYRSSIISHAVTGKIEVREFGA</sequence>
<evidence type="ECO:0000313" key="6">
    <source>
        <dbReference type="Proteomes" id="UP000463868"/>
    </source>
</evidence>
<evidence type="ECO:0000256" key="1">
    <source>
        <dbReference type="ARBA" id="ARBA00010923"/>
    </source>
</evidence>
<dbReference type="Proteomes" id="UP000463868">
    <property type="component" value="Chromosome"/>
</dbReference>
<accession>A0A857IFV9</accession>
<evidence type="ECO:0000256" key="3">
    <source>
        <dbReference type="ARBA" id="ARBA00023125"/>
    </source>
</evidence>
<dbReference type="Pfam" id="PF01420">
    <property type="entry name" value="Methylase_S"/>
    <property type="match status" value="1"/>
</dbReference>
<proteinExistence type="inferred from homology"/>
<dbReference type="PANTHER" id="PTHR30408:SF12">
    <property type="entry name" value="TYPE I RESTRICTION ENZYME MJAVIII SPECIFICITY SUBUNIT"/>
    <property type="match status" value="1"/>
</dbReference>
<evidence type="ECO:0000259" key="4">
    <source>
        <dbReference type="Pfam" id="PF01420"/>
    </source>
</evidence>
<dbReference type="Gene3D" id="3.90.220.20">
    <property type="entry name" value="DNA methylase specificity domains"/>
    <property type="match status" value="2"/>
</dbReference>
<dbReference type="AlphaFoldDB" id="A0A857IFV9"/>
<comment type="similarity">
    <text evidence="1">Belongs to the type-I restriction system S methylase family.</text>
</comment>
<dbReference type="GO" id="GO:0004519">
    <property type="term" value="F:endonuclease activity"/>
    <property type="evidence" value="ECO:0007669"/>
    <property type="project" value="UniProtKB-KW"/>
</dbReference>
<dbReference type="GO" id="GO:0009307">
    <property type="term" value="P:DNA restriction-modification system"/>
    <property type="evidence" value="ECO:0007669"/>
    <property type="project" value="UniProtKB-KW"/>
</dbReference>
<dbReference type="InterPro" id="IPR000055">
    <property type="entry name" value="Restrct_endonuc_typeI_TRD"/>
</dbReference>
<dbReference type="RefSeq" id="WP_160126404.1">
    <property type="nucleotide sequence ID" value="NZ_CP031972.1"/>
</dbReference>
<gene>
    <name evidence="5" type="ORF">AhaeAN43_00540</name>
</gene>
<keyword evidence="5" id="KW-0540">Nuclease</keyword>
<dbReference type="PANTHER" id="PTHR30408">
    <property type="entry name" value="TYPE-1 RESTRICTION ENZYME ECOKI SPECIFICITY PROTEIN"/>
    <property type="match status" value="1"/>
</dbReference>
<dbReference type="InterPro" id="IPR044946">
    <property type="entry name" value="Restrct_endonuc_typeI_TRD_sf"/>
</dbReference>
<protein>
    <submittedName>
        <fullName evidence="5">Restriction endonuclease subunit S</fullName>
    </submittedName>
</protein>
<evidence type="ECO:0000313" key="5">
    <source>
        <dbReference type="EMBL" id="QHI11979.1"/>
    </source>
</evidence>
<dbReference type="SUPFAM" id="SSF116734">
    <property type="entry name" value="DNA methylase specificity domain"/>
    <property type="match status" value="2"/>
</dbReference>